<dbReference type="OMA" id="QVQCGLW"/>
<reference evidence="2" key="1">
    <citation type="submission" date="2021-01" db="EMBL/GenBank/DDBJ databases">
        <authorList>
            <consortium name="Genoscope - CEA"/>
            <person name="William W."/>
        </authorList>
    </citation>
    <scope>NUCLEOTIDE SEQUENCE</scope>
</reference>
<keyword evidence="1" id="KW-0732">Signal</keyword>
<sequence length="116" mass="11105">MQKSLSVSILLLLIIGQVQCGLWSTIVESTAVSGVTTATIAIGAKVGLAAAGFSSVGPVAGSFAAATQAGIGNVVAGSLFSLAQGAAMTGVVSATIVPASIVGAVVGTTYLVAKIV</sequence>
<dbReference type="EMBL" id="CAJJDP010000054">
    <property type="protein sequence ID" value="CAD8169928.1"/>
    <property type="molecule type" value="Genomic_DNA"/>
</dbReference>
<feature type="signal peptide" evidence="1">
    <location>
        <begin position="1"/>
        <end position="20"/>
    </location>
</feature>
<proteinExistence type="predicted"/>
<keyword evidence="3" id="KW-1185">Reference proteome</keyword>
<evidence type="ECO:0000256" key="1">
    <source>
        <dbReference type="SAM" id="SignalP"/>
    </source>
</evidence>
<accession>A0A8S1UXR4</accession>
<gene>
    <name evidence="2" type="ORF">POCTA_138.1.T0540209</name>
</gene>
<dbReference type="AlphaFoldDB" id="A0A8S1UXR4"/>
<protein>
    <submittedName>
        <fullName evidence="2">Uncharacterized protein</fullName>
    </submittedName>
</protein>
<dbReference type="Proteomes" id="UP000683925">
    <property type="component" value="Unassembled WGS sequence"/>
</dbReference>
<organism evidence="2 3">
    <name type="scientific">Paramecium octaurelia</name>
    <dbReference type="NCBI Taxonomy" id="43137"/>
    <lineage>
        <taxon>Eukaryota</taxon>
        <taxon>Sar</taxon>
        <taxon>Alveolata</taxon>
        <taxon>Ciliophora</taxon>
        <taxon>Intramacronucleata</taxon>
        <taxon>Oligohymenophorea</taxon>
        <taxon>Peniculida</taxon>
        <taxon>Parameciidae</taxon>
        <taxon>Paramecium</taxon>
    </lineage>
</organism>
<feature type="chain" id="PRO_5035721841" evidence="1">
    <location>
        <begin position="21"/>
        <end position="116"/>
    </location>
</feature>
<evidence type="ECO:0000313" key="3">
    <source>
        <dbReference type="Proteomes" id="UP000683925"/>
    </source>
</evidence>
<dbReference type="OrthoDB" id="440424at2759"/>
<name>A0A8S1UXR4_PAROT</name>
<evidence type="ECO:0000313" key="2">
    <source>
        <dbReference type="EMBL" id="CAD8169928.1"/>
    </source>
</evidence>
<comment type="caution">
    <text evidence="2">The sequence shown here is derived from an EMBL/GenBank/DDBJ whole genome shotgun (WGS) entry which is preliminary data.</text>
</comment>